<gene>
    <name evidence="2" type="ordered locus">AMIS_20440</name>
</gene>
<evidence type="ECO:0000313" key="3">
    <source>
        <dbReference type="Proteomes" id="UP000007882"/>
    </source>
</evidence>
<dbReference type="KEGG" id="ams:AMIS_20440"/>
<dbReference type="STRING" id="512565.AMIS_20440"/>
<feature type="region of interest" description="Disordered" evidence="1">
    <location>
        <begin position="92"/>
        <end position="118"/>
    </location>
</feature>
<protein>
    <submittedName>
        <fullName evidence="2">Uncharacterized protein</fullName>
    </submittedName>
</protein>
<evidence type="ECO:0000313" key="2">
    <source>
        <dbReference type="EMBL" id="BAL87264.1"/>
    </source>
</evidence>
<dbReference type="HOGENOM" id="CLU_2257681_0_0_11"/>
<dbReference type="EMBL" id="AP012319">
    <property type="protein sequence ID" value="BAL87264.1"/>
    <property type="molecule type" value="Genomic_DNA"/>
</dbReference>
<proteinExistence type="predicted"/>
<name>I0H2M7_ACTM4</name>
<feature type="region of interest" description="Disordered" evidence="1">
    <location>
        <begin position="1"/>
        <end position="20"/>
    </location>
</feature>
<evidence type="ECO:0000256" key="1">
    <source>
        <dbReference type="SAM" id="MobiDB-lite"/>
    </source>
</evidence>
<keyword evidence="3" id="KW-1185">Reference proteome</keyword>
<dbReference type="PATRIC" id="fig|512565.3.peg.2048"/>
<sequence>MTVTDGTPQRESPPEPDADRVAQALRTQDSFDRAQAAWLIHAAFQSGYELGITEAGGFHAGYRARVDEENATWPPPKVFTLGRWYDQAAERAEADAAARLPRPGDFRGRDTPPAQVAA</sequence>
<dbReference type="Proteomes" id="UP000007882">
    <property type="component" value="Chromosome"/>
</dbReference>
<feature type="compositionally biased region" description="Polar residues" evidence="1">
    <location>
        <begin position="1"/>
        <end position="10"/>
    </location>
</feature>
<organism evidence="2 3">
    <name type="scientific">Actinoplanes missouriensis (strain ATCC 14538 / DSM 43046 / CBS 188.64 / JCM 3121 / NBRC 102363 / NCIMB 12654 / NRRL B-3342 / UNCC 431)</name>
    <dbReference type="NCBI Taxonomy" id="512565"/>
    <lineage>
        <taxon>Bacteria</taxon>
        <taxon>Bacillati</taxon>
        <taxon>Actinomycetota</taxon>
        <taxon>Actinomycetes</taxon>
        <taxon>Micromonosporales</taxon>
        <taxon>Micromonosporaceae</taxon>
        <taxon>Actinoplanes</taxon>
    </lineage>
</organism>
<dbReference type="RefSeq" id="WP_014442159.1">
    <property type="nucleotide sequence ID" value="NC_017093.1"/>
</dbReference>
<reference evidence="2 3" key="1">
    <citation type="submission" date="2012-02" db="EMBL/GenBank/DDBJ databases">
        <title>Complete genome sequence of Actinoplanes missouriensis 431 (= NBRC 102363).</title>
        <authorList>
            <person name="Ohnishi Y."/>
            <person name="Ishikawa J."/>
            <person name="Sekine M."/>
            <person name="Hosoyama A."/>
            <person name="Harada T."/>
            <person name="Narita H."/>
            <person name="Hata T."/>
            <person name="Konno Y."/>
            <person name="Tutikane K."/>
            <person name="Fujita N."/>
            <person name="Horinouchi S."/>
            <person name="Hayakawa M."/>
        </authorList>
    </citation>
    <scope>NUCLEOTIDE SEQUENCE [LARGE SCALE GENOMIC DNA]</scope>
    <source>
        <strain evidence="3">ATCC 14538 / DSM 43046 / CBS 188.64 / JCM 3121 / NBRC 102363 / NCIMB 12654 / NRRL B-3342 / UNCC 431</strain>
    </source>
</reference>
<dbReference type="AlphaFoldDB" id="I0H2M7"/>
<feature type="compositionally biased region" description="Basic and acidic residues" evidence="1">
    <location>
        <begin position="92"/>
        <end position="110"/>
    </location>
</feature>
<accession>I0H2M7</accession>